<comment type="caution">
    <text evidence="1">The sequence shown here is derived from an EMBL/GenBank/DDBJ whole genome shotgun (WGS) entry which is preliminary data.</text>
</comment>
<dbReference type="AlphaFoldDB" id="A0AAD9GPK7"/>
<protein>
    <submittedName>
        <fullName evidence="1">Uncharacterized protein</fullName>
    </submittedName>
</protein>
<dbReference type="Proteomes" id="UP001259832">
    <property type="component" value="Unassembled WGS sequence"/>
</dbReference>
<reference evidence="1" key="1">
    <citation type="submission" date="2023-08" db="EMBL/GenBank/DDBJ databases">
        <title>Reference Genome Resource for the Citrus Pathogen Phytophthora citrophthora.</title>
        <authorList>
            <person name="Moller H."/>
            <person name="Coetzee B."/>
            <person name="Rose L.J."/>
            <person name="Van Niekerk J.M."/>
        </authorList>
    </citation>
    <scope>NUCLEOTIDE SEQUENCE</scope>
    <source>
        <strain evidence="1">STE-U-9442</strain>
    </source>
</reference>
<keyword evidence="2" id="KW-1185">Reference proteome</keyword>
<evidence type="ECO:0000313" key="2">
    <source>
        <dbReference type="Proteomes" id="UP001259832"/>
    </source>
</evidence>
<organism evidence="1 2">
    <name type="scientific">Phytophthora citrophthora</name>
    <dbReference type="NCBI Taxonomy" id="4793"/>
    <lineage>
        <taxon>Eukaryota</taxon>
        <taxon>Sar</taxon>
        <taxon>Stramenopiles</taxon>
        <taxon>Oomycota</taxon>
        <taxon>Peronosporomycetes</taxon>
        <taxon>Peronosporales</taxon>
        <taxon>Peronosporaceae</taxon>
        <taxon>Phytophthora</taxon>
    </lineage>
</organism>
<accession>A0AAD9GPK7</accession>
<evidence type="ECO:0000313" key="1">
    <source>
        <dbReference type="EMBL" id="KAK1942614.1"/>
    </source>
</evidence>
<sequence length="62" mass="6889">MDLCKSDSKCKTRFKAKSLSDTLQGLVEQLDNKLNSTCAELVCRTAFALRSVLDDALMDAYL</sequence>
<gene>
    <name evidence="1" type="ORF">P3T76_006113</name>
</gene>
<dbReference type="EMBL" id="JASMQC010000009">
    <property type="protein sequence ID" value="KAK1942614.1"/>
    <property type="molecule type" value="Genomic_DNA"/>
</dbReference>
<proteinExistence type="predicted"/>
<name>A0AAD9GPK7_9STRA</name>